<accession>A0A1B8PEV8</accession>
<proteinExistence type="predicted"/>
<protein>
    <submittedName>
        <fullName evidence="1">Uncharacterized protein</fullName>
    </submittedName>
</protein>
<evidence type="ECO:0000313" key="2">
    <source>
        <dbReference type="Proteomes" id="UP000092611"/>
    </source>
</evidence>
<gene>
    <name evidence="1" type="ORF">A9Z62_09220</name>
</gene>
<evidence type="ECO:0000313" key="1">
    <source>
        <dbReference type="EMBL" id="OBX47015.1"/>
    </source>
</evidence>
<name>A0A1B8PEV8_HAEHA</name>
<reference evidence="1 2" key="1">
    <citation type="submission" date="2016-06" db="EMBL/GenBank/DDBJ databases">
        <title>Draft genome of Haemophilus haemolyticus CCUG 24149.</title>
        <authorList>
            <person name="Engstrom-Jakobsson H."/>
            <person name="Salva-Serra F."/>
            <person name="Thorell K."/>
            <person name="Gonzales-Siles L."/>
            <person name="Karlsson R."/>
            <person name="Boulund F."/>
            <person name="Engstrand L."/>
            <person name="Kristiansson E."/>
            <person name="Moore E."/>
        </authorList>
    </citation>
    <scope>NUCLEOTIDE SEQUENCE [LARGE SCALE GENOMIC DNA]</scope>
    <source>
        <strain evidence="1 2">CCUG 24149</strain>
    </source>
</reference>
<dbReference type="Proteomes" id="UP000092611">
    <property type="component" value="Unassembled WGS sequence"/>
</dbReference>
<organism evidence="1 2">
    <name type="scientific">Haemophilus haemolyticus</name>
    <dbReference type="NCBI Taxonomy" id="726"/>
    <lineage>
        <taxon>Bacteria</taxon>
        <taxon>Pseudomonadati</taxon>
        <taxon>Pseudomonadota</taxon>
        <taxon>Gammaproteobacteria</taxon>
        <taxon>Pasteurellales</taxon>
        <taxon>Pasteurellaceae</taxon>
        <taxon>Haemophilus</taxon>
    </lineage>
</organism>
<dbReference type="EMBL" id="LZDL01000018">
    <property type="protein sequence ID" value="OBX47015.1"/>
    <property type="molecule type" value="Genomic_DNA"/>
</dbReference>
<dbReference type="AlphaFoldDB" id="A0A1B8PEV8"/>
<comment type="caution">
    <text evidence="1">The sequence shown here is derived from an EMBL/GenBank/DDBJ whole genome shotgun (WGS) entry which is preliminary data.</text>
</comment>
<sequence>MVRKSDWEYINFSQDHEIDYILSQYNWKNNEENRKILRKWGEEAKSYLGRKSTQNITHGEFYKFILNVKKHKKNG</sequence>